<organism evidence="1 2">
    <name type="scientific">Micromonospora ureilytica</name>
    <dbReference type="NCBI Taxonomy" id="709868"/>
    <lineage>
        <taxon>Bacteria</taxon>
        <taxon>Bacillati</taxon>
        <taxon>Actinomycetota</taxon>
        <taxon>Actinomycetes</taxon>
        <taxon>Micromonosporales</taxon>
        <taxon>Micromonosporaceae</taxon>
        <taxon>Micromonospora</taxon>
    </lineage>
</organism>
<protein>
    <submittedName>
        <fullName evidence="1">DNA-binding NarL/FixJ family response regulator</fullName>
    </submittedName>
</protein>
<dbReference type="EMBL" id="JADOTX010000001">
    <property type="protein sequence ID" value="MBG6064442.1"/>
    <property type="molecule type" value="Genomic_DNA"/>
</dbReference>
<dbReference type="GO" id="GO:0003677">
    <property type="term" value="F:DNA binding"/>
    <property type="evidence" value="ECO:0007669"/>
    <property type="project" value="UniProtKB-KW"/>
</dbReference>
<comment type="caution">
    <text evidence="1">The sequence shown here is derived from an EMBL/GenBank/DDBJ whole genome shotgun (WGS) entry which is preliminary data.</text>
</comment>
<evidence type="ECO:0000313" key="1">
    <source>
        <dbReference type="EMBL" id="MBG6064442.1"/>
    </source>
</evidence>
<gene>
    <name evidence="1" type="ORF">IW248_000729</name>
</gene>
<accession>A0ABS0JBL2</accession>
<keyword evidence="2" id="KW-1185">Reference proteome</keyword>
<dbReference type="Proteomes" id="UP000614915">
    <property type="component" value="Unassembled WGS sequence"/>
</dbReference>
<name>A0ABS0JBL2_9ACTN</name>
<proteinExistence type="predicted"/>
<dbReference type="InterPro" id="IPR011006">
    <property type="entry name" value="CheY-like_superfamily"/>
</dbReference>
<evidence type="ECO:0000313" key="2">
    <source>
        <dbReference type="Proteomes" id="UP000614915"/>
    </source>
</evidence>
<keyword evidence="1" id="KW-0238">DNA-binding</keyword>
<dbReference type="SUPFAM" id="SSF52172">
    <property type="entry name" value="CheY-like"/>
    <property type="match status" value="1"/>
</dbReference>
<dbReference type="RefSeq" id="WP_196925634.1">
    <property type="nucleotide sequence ID" value="NZ_JADOTX010000001.1"/>
</dbReference>
<dbReference type="Gene3D" id="3.40.50.2300">
    <property type="match status" value="1"/>
</dbReference>
<sequence>MRILIVDSDAAVTHWITRLLGETHGHEVVGMIADVRHVATECRRTRPHAVIVSGPHSIEHSAKIDEVAATAAVIMVWSATSGSSIWASLDHGVSAEVMRDRLVLQRQ</sequence>
<reference evidence="1 2" key="1">
    <citation type="submission" date="2020-11" db="EMBL/GenBank/DDBJ databases">
        <title>Sequencing the genomes of 1000 actinobacteria strains.</title>
        <authorList>
            <person name="Klenk H.-P."/>
        </authorList>
    </citation>
    <scope>NUCLEOTIDE SEQUENCE [LARGE SCALE GENOMIC DNA]</scope>
    <source>
        <strain evidence="1 2">DSM 101692</strain>
    </source>
</reference>